<evidence type="ECO:0000256" key="1">
    <source>
        <dbReference type="SAM" id="Phobius"/>
    </source>
</evidence>
<keyword evidence="1" id="KW-0812">Transmembrane</keyword>
<evidence type="ECO:0000313" key="2">
    <source>
        <dbReference type="EMBL" id="UXI68259.1"/>
    </source>
</evidence>
<proteinExistence type="predicted"/>
<keyword evidence="3" id="KW-1185">Reference proteome</keyword>
<feature type="transmembrane region" description="Helical" evidence="1">
    <location>
        <begin position="68"/>
        <end position="91"/>
    </location>
</feature>
<dbReference type="EMBL" id="CP104694">
    <property type="protein sequence ID" value="UXI68259.1"/>
    <property type="molecule type" value="Genomic_DNA"/>
</dbReference>
<gene>
    <name evidence="2" type="ORF">N4264_01010</name>
</gene>
<keyword evidence="1" id="KW-0472">Membrane</keyword>
<reference evidence="2" key="1">
    <citation type="submission" date="2022-09" db="EMBL/GenBank/DDBJ databases">
        <title>Tahibacter sp. nov., isolated from a fresh water.</title>
        <authorList>
            <person name="Baek J.H."/>
            <person name="Lee J.K."/>
            <person name="Kim J.M."/>
            <person name="Jeon C.O."/>
        </authorList>
    </citation>
    <scope>NUCLEOTIDE SEQUENCE</scope>
    <source>
        <strain evidence="2">W38</strain>
    </source>
</reference>
<feature type="transmembrane region" description="Helical" evidence="1">
    <location>
        <begin position="12"/>
        <end position="32"/>
    </location>
</feature>
<dbReference type="RefSeq" id="WP_261695219.1">
    <property type="nucleotide sequence ID" value="NZ_CP104694.1"/>
</dbReference>
<dbReference type="Proteomes" id="UP001064632">
    <property type="component" value="Chromosome"/>
</dbReference>
<name>A0ABY6BET8_9GAMM</name>
<evidence type="ECO:0000313" key="3">
    <source>
        <dbReference type="Proteomes" id="UP001064632"/>
    </source>
</evidence>
<feature type="transmembrane region" description="Helical" evidence="1">
    <location>
        <begin position="38"/>
        <end position="56"/>
    </location>
</feature>
<keyword evidence="1" id="KW-1133">Transmembrane helix</keyword>
<sequence>MRTSLPAGAIAGRLIALFFALFALAIALRYPMATRTGLAFKLAVIHWPLGLAIAWFHEATAPRLPARLLYAALGLFLFAGAVLCAGVYGWAPVQVIGPARLGAAIAMGVISIALAVSAFRMSRPEPR</sequence>
<protein>
    <submittedName>
        <fullName evidence="2">Uncharacterized protein</fullName>
    </submittedName>
</protein>
<feature type="transmembrane region" description="Helical" evidence="1">
    <location>
        <begin position="97"/>
        <end position="119"/>
    </location>
</feature>
<accession>A0ABY6BET8</accession>
<organism evidence="2 3">
    <name type="scientific">Tahibacter amnicola</name>
    <dbReference type="NCBI Taxonomy" id="2976241"/>
    <lineage>
        <taxon>Bacteria</taxon>
        <taxon>Pseudomonadati</taxon>
        <taxon>Pseudomonadota</taxon>
        <taxon>Gammaproteobacteria</taxon>
        <taxon>Lysobacterales</taxon>
        <taxon>Rhodanobacteraceae</taxon>
        <taxon>Tahibacter</taxon>
    </lineage>
</organism>